<reference evidence="1 2" key="1">
    <citation type="submission" date="2024-03" db="EMBL/GenBank/DDBJ databases">
        <title>Adaptation during the transition from Ophiocordyceps entomopathogen to insect associate is accompanied by gene loss and intensified selection.</title>
        <authorList>
            <person name="Ward C.M."/>
            <person name="Onetto C.A."/>
            <person name="Borneman A.R."/>
        </authorList>
    </citation>
    <scope>NUCLEOTIDE SEQUENCE [LARGE SCALE GENOMIC DNA]</scope>
    <source>
        <strain evidence="1">AWRI1</strain>
        <tissue evidence="1">Single Adult Female</tissue>
    </source>
</reference>
<dbReference type="AlphaFoldDB" id="A0AAN9TGW1"/>
<organism evidence="1 2">
    <name type="scientific">Parthenolecanium corni</name>
    <dbReference type="NCBI Taxonomy" id="536013"/>
    <lineage>
        <taxon>Eukaryota</taxon>
        <taxon>Metazoa</taxon>
        <taxon>Ecdysozoa</taxon>
        <taxon>Arthropoda</taxon>
        <taxon>Hexapoda</taxon>
        <taxon>Insecta</taxon>
        <taxon>Pterygota</taxon>
        <taxon>Neoptera</taxon>
        <taxon>Paraneoptera</taxon>
        <taxon>Hemiptera</taxon>
        <taxon>Sternorrhyncha</taxon>
        <taxon>Coccoidea</taxon>
        <taxon>Coccidae</taxon>
        <taxon>Parthenolecanium</taxon>
    </lineage>
</organism>
<protein>
    <submittedName>
        <fullName evidence="1">Uncharacterized protein</fullName>
    </submittedName>
</protein>
<dbReference type="Proteomes" id="UP001367676">
    <property type="component" value="Unassembled WGS sequence"/>
</dbReference>
<gene>
    <name evidence="1" type="ORF">V9T40_002845</name>
</gene>
<accession>A0AAN9TGW1</accession>
<name>A0AAN9TGW1_9HEMI</name>
<evidence type="ECO:0000313" key="2">
    <source>
        <dbReference type="Proteomes" id="UP001367676"/>
    </source>
</evidence>
<sequence>MANLTPWFRHWLRHIARIRLDVSNSNTIPINVSFSKKERRCLNFRPIVSFFVQMSQFLEKLRSPTSRRKFVEMSNFSSRCLNFYPDSMFSILNSWLDFQLDYRLLGGFQLSQFSSRCLNFRLHVSFSSRCLNCCPAVSIFVQLSHFSSSCLNLNLVYMSQFSSSWHNIRPVVSIVCPDVSIFVQETTG</sequence>
<dbReference type="EMBL" id="JBBCAQ010000022">
    <property type="protein sequence ID" value="KAK7591232.1"/>
    <property type="molecule type" value="Genomic_DNA"/>
</dbReference>
<keyword evidence="2" id="KW-1185">Reference proteome</keyword>
<evidence type="ECO:0000313" key="1">
    <source>
        <dbReference type="EMBL" id="KAK7591232.1"/>
    </source>
</evidence>
<proteinExistence type="predicted"/>
<comment type="caution">
    <text evidence="1">The sequence shown here is derived from an EMBL/GenBank/DDBJ whole genome shotgun (WGS) entry which is preliminary data.</text>
</comment>